<evidence type="ECO:0000256" key="3">
    <source>
        <dbReference type="ARBA" id="ARBA00022737"/>
    </source>
</evidence>
<dbReference type="SUPFAM" id="SSF57667">
    <property type="entry name" value="beta-beta-alpha zinc fingers"/>
    <property type="match status" value="6"/>
</dbReference>
<evidence type="ECO:0000256" key="2">
    <source>
        <dbReference type="ARBA" id="ARBA00022723"/>
    </source>
</evidence>
<keyword evidence="3" id="KW-0677">Repeat</keyword>
<feature type="compositionally biased region" description="Basic and acidic residues" evidence="8">
    <location>
        <begin position="111"/>
        <end position="137"/>
    </location>
</feature>
<keyword evidence="2" id="KW-0479">Metal-binding</keyword>
<dbReference type="GO" id="GO:0005634">
    <property type="term" value="C:nucleus"/>
    <property type="evidence" value="ECO:0007669"/>
    <property type="project" value="UniProtKB-SubCell"/>
</dbReference>
<evidence type="ECO:0000256" key="6">
    <source>
        <dbReference type="ARBA" id="ARBA00023242"/>
    </source>
</evidence>
<reference evidence="10" key="1">
    <citation type="submission" date="2017-01" db="EMBL/GenBank/DDBJ databases">
        <title>A deep insight into the sialotranscriptome of adult male and female Cluex tarsalis mosquitoes.</title>
        <authorList>
            <person name="Ribeiro J.M."/>
            <person name="Moreira F."/>
            <person name="Bernard K.A."/>
            <person name="Calvo E."/>
        </authorList>
    </citation>
    <scope>NUCLEOTIDE SEQUENCE</scope>
    <source>
        <strain evidence="10">Kern County</strain>
        <tissue evidence="10">Salivary glands</tissue>
    </source>
</reference>
<dbReference type="PANTHER" id="PTHR24376">
    <property type="entry name" value="ZINC FINGER PROTEIN"/>
    <property type="match status" value="1"/>
</dbReference>
<organism evidence="10">
    <name type="scientific">Culex tarsalis</name>
    <name type="common">Encephalitis mosquito</name>
    <dbReference type="NCBI Taxonomy" id="7177"/>
    <lineage>
        <taxon>Eukaryota</taxon>
        <taxon>Metazoa</taxon>
        <taxon>Ecdysozoa</taxon>
        <taxon>Arthropoda</taxon>
        <taxon>Hexapoda</taxon>
        <taxon>Insecta</taxon>
        <taxon>Pterygota</taxon>
        <taxon>Neoptera</taxon>
        <taxon>Endopterygota</taxon>
        <taxon>Diptera</taxon>
        <taxon>Nematocera</taxon>
        <taxon>Culicoidea</taxon>
        <taxon>Culicidae</taxon>
        <taxon>Culicinae</taxon>
        <taxon>Culicini</taxon>
        <taxon>Culex</taxon>
        <taxon>Culex</taxon>
    </lineage>
</organism>
<dbReference type="EMBL" id="GFDL01006659">
    <property type="protein sequence ID" value="JAV28386.1"/>
    <property type="molecule type" value="Transcribed_RNA"/>
</dbReference>
<feature type="domain" description="C2H2-type" evidence="9">
    <location>
        <begin position="406"/>
        <end position="433"/>
    </location>
</feature>
<dbReference type="InterPro" id="IPR013087">
    <property type="entry name" value="Znf_C2H2_type"/>
</dbReference>
<evidence type="ECO:0000259" key="9">
    <source>
        <dbReference type="PROSITE" id="PS50157"/>
    </source>
</evidence>
<dbReference type="SMART" id="SM00355">
    <property type="entry name" value="ZnF_C2H2"/>
    <property type="match status" value="14"/>
</dbReference>
<feature type="domain" description="C2H2-type" evidence="9">
    <location>
        <begin position="434"/>
        <end position="461"/>
    </location>
</feature>
<dbReference type="PROSITE" id="PS00028">
    <property type="entry name" value="ZINC_FINGER_C2H2_1"/>
    <property type="match status" value="10"/>
</dbReference>
<evidence type="ECO:0000313" key="10">
    <source>
        <dbReference type="EMBL" id="JAV28386.1"/>
    </source>
</evidence>
<dbReference type="AlphaFoldDB" id="A0A1Q3FLM4"/>
<dbReference type="Pfam" id="PF12874">
    <property type="entry name" value="zf-met"/>
    <property type="match status" value="1"/>
</dbReference>
<dbReference type="PANTHER" id="PTHR24376:SF235">
    <property type="entry name" value="C2H2-TYPE DOMAIN-CONTAINING PROTEIN"/>
    <property type="match status" value="1"/>
</dbReference>
<feature type="domain" description="C2H2-type" evidence="9">
    <location>
        <begin position="583"/>
        <end position="610"/>
    </location>
</feature>
<feature type="domain" description="C2H2-type" evidence="9">
    <location>
        <begin position="556"/>
        <end position="583"/>
    </location>
</feature>
<evidence type="ECO:0000256" key="1">
    <source>
        <dbReference type="ARBA" id="ARBA00004123"/>
    </source>
</evidence>
<evidence type="ECO:0000256" key="7">
    <source>
        <dbReference type="PROSITE-ProRule" id="PRU00042"/>
    </source>
</evidence>
<evidence type="ECO:0000256" key="8">
    <source>
        <dbReference type="SAM" id="MobiDB-lite"/>
    </source>
</evidence>
<feature type="domain" description="C2H2-type" evidence="9">
    <location>
        <begin position="146"/>
        <end position="173"/>
    </location>
</feature>
<feature type="compositionally biased region" description="Basic and acidic residues" evidence="8">
    <location>
        <begin position="95"/>
        <end position="104"/>
    </location>
</feature>
<accession>A0A1Q3FLM4</accession>
<keyword evidence="4 7" id="KW-0863">Zinc-finger</keyword>
<dbReference type="GO" id="GO:0008270">
    <property type="term" value="F:zinc ion binding"/>
    <property type="evidence" value="ECO:0007669"/>
    <property type="project" value="UniProtKB-KW"/>
</dbReference>
<keyword evidence="5" id="KW-0862">Zinc</keyword>
<dbReference type="InterPro" id="IPR036236">
    <property type="entry name" value="Znf_C2H2_sf"/>
</dbReference>
<dbReference type="Pfam" id="PF13912">
    <property type="entry name" value="zf-C2H2_6"/>
    <property type="match status" value="1"/>
</dbReference>
<keyword evidence="6" id="KW-0539">Nucleus</keyword>
<name>A0A1Q3FLM4_CULTA</name>
<feature type="domain" description="C2H2-type" evidence="9">
    <location>
        <begin position="259"/>
        <end position="286"/>
    </location>
</feature>
<protein>
    <recommendedName>
        <fullName evidence="9">C2H2-type domain-containing protein</fullName>
    </recommendedName>
</protein>
<comment type="subcellular location">
    <subcellularLocation>
        <location evidence="1">Nucleus</location>
    </subcellularLocation>
</comment>
<dbReference type="Pfam" id="PF00096">
    <property type="entry name" value="zf-C2H2"/>
    <property type="match status" value="3"/>
</dbReference>
<evidence type="ECO:0000256" key="5">
    <source>
        <dbReference type="ARBA" id="ARBA00022833"/>
    </source>
</evidence>
<evidence type="ECO:0000256" key="4">
    <source>
        <dbReference type="ARBA" id="ARBA00022771"/>
    </source>
</evidence>
<sequence length="678" mass="78606">MMCRQVLPDTADGIEQIYIVKTEPGLEDDGGQANMVPETVDQIKTEPADDFPADEAGFETVDVIIKEEPKVDSDSDSQVVDTKINVKAETLSKDRVDIKKESKQKPKAKVGKKDMKHTKIEPQKEKKQNSSSKEKADKEIEKEKLFSCHLCDKKTNNQHNLRTHLKTHDSKKNKEKEIDRTCKICNKICFSKQCLKKHLESHERKAMKPEKKKKAKLEKLQRFVCHYCPSKYTTYWNLRRHEDLHDIPPEQQIHKRKEFFCYVCDNDFGSKEGLQEHLYSHADRLPYSCTECDKPACIKSVRFLNQHLEMHKDTTNGSIKCTWCPLRFHSLKGCKLHERTHVSQGGSALEALERRASILSKRKNVKVIIVDGVLRFACDRCDKSYSLMDSLRDHFNTHTDKPKKLHVCRICNKVFAFAGGLHAHELVHSDALPYKCEYCDKAFKAAVRLIEHRRTHTGERPFVCKCGVAFAKRFTMMSHKKICLTPELLKSCSCRICGDRVGVDKSFPSYAELIRHVTEEHTEPIPRTKCNFCPALSQSPLLLVRHEHRHQMPNVIQCKQCNRIFKNKALLEEHEIMHKPQSFICDICGMTFNRLKRFEKHSKTHAYPQRKSGKVYSCELCPKSFRWLGNFRSHQKLHYNEKSRYFIPSLVQGPPPEPDLGEDEAHVDFGMFVKTEME</sequence>
<feature type="region of interest" description="Disordered" evidence="8">
    <location>
        <begin position="95"/>
        <end position="137"/>
    </location>
</feature>
<dbReference type="Gene3D" id="3.30.160.60">
    <property type="entry name" value="Classic Zinc Finger"/>
    <property type="match status" value="7"/>
</dbReference>
<dbReference type="FunFam" id="3.30.160.60:FF:000512">
    <property type="entry name" value="zinc finger protein 197 isoform X1"/>
    <property type="match status" value="1"/>
</dbReference>
<dbReference type="PROSITE" id="PS50157">
    <property type="entry name" value="ZINC_FINGER_C2H2_2"/>
    <property type="match status" value="8"/>
</dbReference>
<feature type="domain" description="C2H2-type" evidence="9">
    <location>
        <begin position="376"/>
        <end position="403"/>
    </location>
</feature>
<feature type="domain" description="C2H2-type" evidence="9">
    <location>
        <begin position="616"/>
        <end position="643"/>
    </location>
</feature>
<proteinExistence type="predicted"/>